<comment type="subcellular location">
    <subcellularLocation>
        <location evidence="1">Membrane</location>
        <topology evidence="1">Multi-pass membrane protein</topology>
    </subcellularLocation>
</comment>
<dbReference type="Pfam" id="PF12906">
    <property type="entry name" value="RINGv"/>
    <property type="match status" value="1"/>
</dbReference>
<dbReference type="GO" id="GO:0004842">
    <property type="term" value="F:ubiquitin-protein transferase activity"/>
    <property type="evidence" value="ECO:0007669"/>
    <property type="project" value="TreeGrafter"/>
</dbReference>
<evidence type="ECO:0000256" key="8">
    <source>
        <dbReference type="ARBA" id="ARBA00022989"/>
    </source>
</evidence>
<dbReference type="Gene3D" id="3.30.40.10">
    <property type="entry name" value="Zinc/RING finger domain, C3HC4 (zinc finger)"/>
    <property type="match status" value="1"/>
</dbReference>
<dbReference type="CDD" id="cd16495">
    <property type="entry name" value="RING_CH-C4HC3_MARCH"/>
    <property type="match status" value="1"/>
</dbReference>
<keyword evidence="6" id="KW-0833">Ubl conjugation pathway</keyword>
<dbReference type="InterPro" id="IPR011016">
    <property type="entry name" value="Znf_RING-CH"/>
</dbReference>
<name>A0A1I8ELC3_WUCBA</name>
<evidence type="ECO:0000256" key="5">
    <source>
        <dbReference type="ARBA" id="ARBA00022771"/>
    </source>
</evidence>
<dbReference type="GO" id="GO:0008270">
    <property type="term" value="F:zinc ion binding"/>
    <property type="evidence" value="ECO:0007669"/>
    <property type="project" value="UniProtKB-KW"/>
</dbReference>
<evidence type="ECO:0000313" key="13">
    <source>
        <dbReference type="WBParaSite" id="maker-PairedContig_295-snap-gene-4.17-mRNA-1"/>
    </source>
</evidence>
<keyword evidence="3 11" id="KW-0812">Transmembrane</keyword>
<dbReference type="AlphaFoldDB" id="A0A1I8ELC3"/>
<keyword evidence="7" id="KW-0862">Zinc</keyword>
<feature type="transmembrane region" description="Helical" evidence="11">
    <location>
        <begin position="265"/>
        <end position="286"/>
    </location>
</feature>
<keyword evidence="8 11" id="KW-1133">Transmembrane helix</keyword>
<dbReference type="PANTHER" id="PTHR46065:SF3">
    <property type="entry name" value="FI20425P1"/>
    <property type="match status" value="1"/>
</dbReference>
<evidence type="ECO:0000256" key="3">
    <source>
        <dbReference type="ARBA" id="ARBA00022692"/>
    </source>
</evidence>
<evidence type="ECO:0000259" key="12">
    <source>
        <dbReference type="PROSITE" id="PS51292"/>
    </source>
</evidence>
<evidence type="ECO:0000256" key="1">
    <source>
        <dbReference type="ARBA" id="ARBA00004141"/>
    </source>
</evidence>
<proteinExistence type="predicted"/>
<dbReference type="SUPFAM" id="SSF57850">
    <property type="entry name" value="RING/U-box"/>
    <property type="match status" value="1"/>
</dbReference>
<accession>A0A1I8ELC3</accession>
<evidence type="ECO:0000256" key="7">
    <source>
        <dbReference type="ARBA" id="ARBA00022833"/>
    </source>
</evidence>
<dbReference type="GO" id="GO:0016020">
    <property type="term" value="C:membrane"/>
    <property type="evidence" value="ECO:0007669"/>
    <property type="project" value="UniProtKB-SubCell"/>
</dbReference>
<dbReference type="SMART" id="SM00744">
    <property type="entry name" value="RINGv"/>
    <property type="match status" value="1"/>
</dbReference>
<dbReference type="GO" id="GO:0016567">
    <property type="term" value="P:protein ubiquitination"/>
    <property type="evidence" value="ECO:0007669"/>
    <property type="project" value="TreeGrafter"/>
</dbReference>
<evidence type="ECO:0000256" key="11">
    <source>
        <dbReference type="SAM" id="Phobius"/>
    </source>
</evidence>
<dbReference type="STRING" id="6293.A0A1I8ELC3"/>
<organism evidence="13">
    <name type="scientific">Wuchereria bancrofti</name>
    <dbReference type="NCBI Taxonomy" id="6293"/>
    <lineage>
        <taxon>Eukaryota</taxon>
        <taxon>Metazoa</taxon>
        <taxon>Ecdysozoa</taxon>
        <taxon>Nematoda</taxon>
        <taxon>Chromadorea</taxon>
        <taxon>Rhabditida</taxon>
        <taxon>Spirurina</taxon>
        <taxon>Spiruromorpha</taxon>
        <taxon>Filarioidea</taxon>
        <taxon>Onchocercidae</taxon>
        <taxon>Wuchereria</taxon>
    </lineage>
</organism>
<dbReference type="PANTHER" id="PTHR46065">
    <property type="entry name" value="E3 UBIQUITIN-PROTEIN LIGASE MARCH 2/3 FAMILY MEMBER"/>
    <property type="match status" value="1"/>
</dbReference>
<keyword evidence="5" id="KW-0863">Zinc-finger</keyword>
<feature type="region of interest" description="Disordered" evidence="10">
    <location>
        <begin position="1"/>
        <end position="27"/>
    </location>
</feature>
<dbReference type="PROSITE" id="PS51292">
    <property type="entry name" value="ZF_RING_CH"/>
    <property type="match status" value="1"/>
</dbReference>
<evidence type="ECO:0000256" key="2">
    <source>
        <dbReference type="ARBA" id="ARBA00022679"/>
    </source>
</evidence>
<sequence>MYNASGSSGFTGGKGRRPTASNSDYAVSSGQLQSRYVVRKISGMHGGLHEIGETSKSNENFKDLTRKGYYDGRRFSDDCHYSLCVRTLDRKEVQRNGCSHVSDNGAFCEICTAYSFVNGTRLKFADQVAVFDSGTLHSLTVTDCSTLSPNETVIEKFCRICHSFGSSEDPLISPCRCTGSLKYVHISCLLWQNLRLPSISRYDLRYLIVFIIAAALMFLSSITSLICFCIEKNLEKNNNTMQNNPGTIMKGNDGKWETLFNSYTFLPAFLFFLSLFTNTSLIRYLYRLWINNQNWIIEEYRPSRDQRYCHKMEELRRRLNGNIFN</sequence>
<dbReference type="InterPro" id="IPR013083">
    <property type="entry name" value="Znf_RING/FYVE/PHD"/>
</dbReference>
<feature type="domain" description="RING-CH-type" evidence="12">
    <location>
        <begin position="150"/>
        <end position="189"/>
    </location>
</feature>
<protein>
    <submittedName>
        <fullName evidence="13">RING-CH-type domain-containing protein</fullName>
    </submittedName>
</protein>
<evidence type="ECO:0000256" key="4">
    <source>
        <dbReference type="ARBA" id="ARBA00022723"/>
    </source>
</evidence>
<keyword evidence="4" id="KW-0479">Metal-binding</keyword>
<dbReference type="WBParaSite" id="maker-PairedContig_295-snap-gene-4.17-mRNA-1">
    <property type="protein sequence ID" value="maker-PairedContig_295-snap-gene-4.17-mRNA-1"/>
    <property type="gene ID" value="maker-PairedContig_295-snap-gene-4.17"/>
</dbReference>
<keyword evidence="2" id="KW-0808">Transferase</keyword>
<evidence type="ECO:0000256" key="10">
    <source>
        <dbReference type="SAM" id="MobiDB-lite"/>
    </source>
</evidence>
<evidence type="ECO:0000256" key="6">
    <source>
        <dbReference type="ARBA" id="ARBA00022786"/>
    </source>
</evidence>
<feature type="transmembrane region" description="Helical" evidence="11">
    <location>
        <begin position="204"/>
        <end position="226"/>
    </location>
</feature>
<keyword evidence="9 11" id="KW-0472">Membrane</keyword>
<evidence type="ECO:0000256" key="9">
    <source>
        <dbReference type="ARBA" id="ARBA00023136"/>
    </source>
</evidence>
<reference evidence="13" key="1">
    <citation type="submission" date="2016-11" db="UniProtKB">
        <authorList>
            <consortium name="WormBaseParasite"/>
        </authorList>
    </citation>
    <scope>IDENTIFICATION</scope>
    <source>
        <strain evidence="13">pt0022</strain>
    </source>
</reference>